<accession>A0A552UF74</accession>
<protein>
    <submittedName>
        <fullName evidence="1">Uncharacterized protein</fullName>
    </submittedName>
</protein>
<proteinExistence type="predicted"/>
<name>A0A552UF74_9SPHN</name>
<dbReference type="AlphaFoldDB" id="A0A552UF74"/>
<keyword evidence="2" id="KW-1185">Reference proteome</keyword>
<dbReference type="Proteomes" id="UP000317894">
    <property type="component" value="Unassembled WGS sequence"/>
</dbReference>
<dbReference type="EMBL" id="VJWA01000001">
    <property type="protein sequence ID" value="TRW16876.1"/>
    <property type="molecule type" value="Genomic_DNA"/>
</dbReference>
<sequence length="115" mass="12237">MILIALLLLAADADGFRDAGVEARSPETLVSLQACITRQMGRGGQVTPVPLPDGVALDMSMGRRGKGIISVAVHDEGVERRLTMGYRHPWSAKIAAGLFNDLARSCFPASPPVPR</sequence>
<reference evidence="1 2" key="1">
    <citation type="submission" date="2019-07" db="EMBL/GenBank/DDBJ databases">
        <title>Novel species isolated from glacier.</title>
        <authorList>
            <person name="Liu Q."/>
            <person name="Xin Y.-H."/>
        </authorList>
    </citation>
    <scope>NUCLEOTIDE SEQUENCE [LARGE SCALE GENOMIC DNA]</scope>
    <source>
        <strain evidence="1 2">LB1R16</strain>
    </source>
</reference>
<dbReference type="RefSeq" id="WP_143554420.1">
    <property type="nucleotide sequence ID" value="NZ_VJWA01000001.1"/>
</dbReference>
<organism evidence="1 2">
    <name type="scientific">Glacieibacterium frigidum</name>
    <dbReference type="NCBI Taxonomy" id="2593303"/>
    <lineage>
        <taxon>Bacteria</taxon>
        <taxon>Pseudomonadati</taxon>
        <taxon>Pseudomonadota</taxon>
        <taxon>Alphaproteobacteria</taxon>
        <taxon>Sphingomonadales</taxon>
        <taxon>Sphingosinicellaceae</taxon>
        <taxon>Glacieibacterium</taxon>
    </lineage>
</organism>
<comment type="caution">
    <text evidence="1">The sequence shown here is derived from an EMBL/GenBank/DDBJ whole genome shotgun (WGS) entry which is preliminary data.</text>
</comment>
<evidence type="ECO:0000313" key="2">
    <source>
        <dbReference type="Proteomes" id="UP000317894"/>
    </source>
</evidence>
<gene>
    <name evidence="1" type="ORF">FMM06_01315</name>
</gene>
<evidence type="ECO:0000313" key="1">
    <source>
        <dbReference type="EMBL" id="TRW16876.1"/>
    </source>
</evidence>